<organism evidence="1">
    <name type="scientific">viral metagenome</name>
    <dbReference type="NCBI Taxonomy" id="1070528"/>
    <lineage>
        <taxon>unclassified sequences</taxon>
        <taxon>metagenomes</taxon>
        <taxon>organismal metagenomes</taxon>
    </lineage>
</organism>
<dbReference type="AlphaFoldDB" id="A0A6M3KRN5"/>
<protein>
    <submittedName>
        <fullName evidence="1">Uncharacterized protein</fullName>
    </submittedName>
</protein>
<name>A0A6M3KRN5_9ZZZZ</name>
<reference evidence="1" key="1">
    <citation type="submission" date="2020-03" db="EMBL/GenBank/DDBJ databases">
        <title>The deep terrestrial virosphere.</title>
        <authorList>
            <person name="Holmfeldt K."/>
            <person name="Nilsson E."/>
            <person name="Simone D."/>
            <person name="Lopez-Fernandez M."/>
            <person name="Wu X."/>
            <person name="de Brujin I."/>
            <person name="Lundin D."/>
            <person name="Andersson A."/>
            <person name="Bertilsson S."/>
            <person name="Dopson M."/>
        </authorList>
    </citation>
    <scope>NUCLEOTIDE SEQUENCE</scope>
    <source>
        <strain evidence="1">MM415A00229</strain>
    </source>
</reference>
<accession>A0A6M3KRN5</accession>
<dbReference type="EMBL" id="MT142523">
    <property type="protein sequence ID" value="QJA84095.1"/>
    <property type="molecule type" value="Genomic_DNA"/>
</dbReference>
<gene>
    <name evidence="1" type="ORF">MM415A00229_0043</name>
</gene>
<proteinExistence type="predicted"/>
<evidence type="ECO:0000313" key="1">
    <source>
        <dbReference type="EMBL" id="QJA84095.1"/>
    </source>
</evidence>
<sequence>MQMTSQRKKMLDLCAGVQMSSDNPADIYWLWTIFDWLDFCDYSRHAILSIADVDSFFIIDNKELQCAKLT</sequence>